<dbReference type="GO" id="GO:0006915">
    <property type="term" value="P:apoptotic process"/>
    <property type="evidence" value="ECO:0007669"/>
    <property type="project" value="UniProtKB-KW"/>
</dbReference>
<name>A0AAR5QFI6_DENPD</name>
<sequence length="646" mass="72811">MSGQWEIVKAKNDRRSKVPVPKANNKQPDGKAKKTNILNGIQLEDVLPKSQMQNLYSVKTSASKDTKPAAKTKQKGEKKPNKSSPEPPKPKLPKSIEAALLAISPEQFSIEYEESKRSFPDAPIIWLKQLTHFLNQKIPLDVKNPVFSNKPSGFPLNVMPSALRATIEKAVTAAGKSNAQLYFNIALTSLVTDLSKGLATMGYRFFLQYIALNEPKLVTETLAKCVALRNSYQNRSNIALSILWAVGHVGVHDLQSGLKVFEELMLPLLDMKSYTHYVVQYLVELTSRSYKTPLTKEQCFLILSVVHSKAKHFPADLQKKLVENLPTVRDWVMNNSGSNLKSWVEPFLKKIASTPNQAYQNSLCYILMAIFVNNDTTLNEWLRLYSKNLPASTVLFDYIPDNYDSLPPPLKENLITLLHDCERINRELALKSRKDDGLKEAIRAMKRAQERKQTPVKTSGFGRKLLSSLLIVALIAILAEPFYRLSKPQDELCLFQIGRKLADGVLWIDSRLDQIIPKVYYGKAKEVLSPYGALACDTLKVSSNVLQSSRNALADFVDTKYPLLVASIESYAPGLIDNTQVIFTDAFAKTINYYHISKNYLQNEVFVGQLSPENIQRVVVGAYNTTSEKAIEYYHWVYQKVQTSIK</sequence>
<keyword evidence="7" id="KW-1133">Transmembrane helix</keyword>
<dbReference type="GO" id="GO:0005789">
    <property type="term" value="C:endoplasmic reticulum membrane"/>
    <property type="evidence" value="ECO:0007669"/>
    <property type="project" value="UniProtKB-SubCell"/>
</dbReference>
<comment type="subcellular location">
    <subcellularLocation>
        <location evidence="1">Endoplasmic reticulum membrane</location>
        <topology evidence="1">Multi-pass membrane protein</topology>
    </subcellularLocation>
</comment>
<feature type="region of interest" description="Disordered" evidence="11">
    <location>
        <begin position="54"/>
        <end position="92"/>
    </location>
</feature>
<feature type="region of interest" description="Disordered" evidence="11">
    <location>
        <begin position="1"/>
        <end position="37"/>
    </location>
</feature>
<evidence type="ECO:0008006" key="14">
    <source>
        <dbReference type="Google" id="ProtNLM"/>
    </source>
</evidence>
<keyword evidence="6" id="KW-0256">Endoplasmic reticulum</keyword>
<protein>
    <recommendedName>
        <fullName evidence="14">Transmembrane protein 214-A</fullName>
    </recommendedName>
</protein>
<proteinExistence type="inferred from homology"/>
<keyword evidence="5" id="KW-0053">Apoptosis</keyword>
<reference evidence="13" key="1">
    <citation type="journal article" date="2013" name="Genome Biol.">
        <title>Draft genome of the mountain pine beetle, Dendroctonus ponderosae Hopkins, a major forest pest.</title>
        <authorList>
            <person name="Keeling C.I."/>
            <person name="Yuen M.M."/>
            <person name="Liao N.Y."/>
            <person name="Docking T.R."/>
            <person name="Chan S.K."/>
            <person name="Taylor G.A."/>
            <person name="Palmquist D.L."/>
            <person name="Jackman S.D."/>
            <person name="Nguyen A."/>
            <person name="Li M."/>
            <person name="Henderson H."/>
            <person name="Janes J.K."/>
            <person name="Zhao Y."/>
            <person name="Pandoh P."/>
            <person name="Moore R."/>
            <person name="Sperling F.A."/>
            <person name="Huber D.P."/>
            <person name="Birol I."/>
            <person name="Jones S.J."/>
            <person name="Bohlmann J."/>
        </authorList>
    </citation>
    <scope>NUCLEOTIDE SEQUENCE</scope>
</reference>
<dbReference type="GeneID" id="109545629"/>
<dbReference type="CTD" id="54867"/>
<dbReference type="InterPro" id="IPR019308">
    <property type="entry name" value="TMEM214"/>
</dbReference>
<keyword evidence="4" id="KW-0812">Transmembrane</keyword>
<evidence type="ECO:0000256" key="4">
    <source>
        <dbReference type="ARBA" id="ARBA00022692"/>
    </source>
</evidence>
<evidence type="ECO:0000313" key="13">
    <source>
        <dbReference type="Proteomes" id="UP000019118"/>
    </source>
</evidence>
<comment type="subunit">
    <text evidence="3">Constitutively interacts with CASP4; required for the localization of procaspase 4 to the ER.</text>
</comment>
<dbReference type="Pfam" id="PF10151">
    <property type="entry name" value="TMEM214"/>
    <property type="match status" value="2"/>
</dbReference>
<dbReference type="AlphaFoldDB" id="A0AAR5QFI6"/>
<dbReference type="PANTHER" id="PTHR13448">
    <property type="entry name" value="TRANSMEMBRANE PROTEIN 214"/>
    <property type="match status" value="1"/>
</dbReference>
<evidence type="ECO:0000256" key="1">
    <source>
        <dbReference type="ARBA" id="ARBA00004477"/>
    </source>
</evidence>
<dbReference type="KEGG" id="dpa:109545629"/>
<evidence type="ECO:0000256" key="2">
    <source>
        <dbReference type="ARBA" id="ARBA00007984"/>
    </source>
</evidence>
<evidence type="ECO:0000256" key="11">
    <source>
        <dbReference type="SAM" id="MobiDB-lite"/>
    </source>
</evidence>
<organism evidence="12 13">
    <name type="scientific">Dendroctonus ponderosae</name>
    <name type="common">Mountain pine beetle</name>
    <dbReference type="NCBI Taxonomy" id="77166"/>
    <lineage>
        <taxon>Eukaryota</taxon>
        <taxon>Metazoa</taxon>
        <taxon>Ecdysozoa</taxon>
        <taxon>Arthropoda</taxon>
        <taxon>Hexapoda</taxon>
        <taxon>Insecta</taxon>
        <taxon>Pterygota</taxon>
        <taxon>Neoptera</taxon>
        <taxon>Endopterygota</taxon>
        <taxon>Coleoptera</taxon>
        <taxon>Polyphaga</taxon>
        <taxon>Cucujiformia</taxon>
        <taxon>Curculionidae</taxon>
        <taxon>Scolytinae</taxon>
        <taxon>Dendroctonus</taxon>
    </lineage>
</organism>
<dbReference type="RefSeq" id="XP_019771984.1">
    <property type="nucleotide sequence ID" value="XM_019916425.2"/>
</dbReference>
<reference evidence="12" key="2">
    <citation type="submission" date="2024-08" db="UniProtKB">
        <authorList>
            <consortium name="EnsemblMetazoa"/>
        </authorList>
    </citation>
    <scope>IDENTIFICATION</scope>
</reference>
<dbReference type="EnsemblMetazoa" id="XM_019916425.1">
    <property type="protein sequence ID" value="XP_019771984.1"/>
    <property type="gene ID" value="LOC109545629"/>
</dbReference>
<evidence type="ECO:0000256" key="8">
    <source>
        <dbReference type="ARBA" id="ARBA00023136"/>
    </source>
</evidence>
<evidence type="ECO:0000256" key="6">
    <source>
        <dbReference type="ARBA" id="ARBA00022824"/>
    </source>
</evidence>
<keyword evidence="13" id="KW-1185">Reference proteome</keyword>
<dbReference type="PANTHER" id="PTHR13448:SF0">
    <property type="entry name" value="TRANSMEMBRANE PROTEIN 214"/>
    <property type="match status" value="1"/>
</dbReference>
<comment type="similarity">
    <text evidence="2">Belongs to the TMEM214 family.</text>
</comment>
<dbReference type="GO" id="GO:0005794">
    <property type="term" value="C:Golgi apparatus"/>
    <property type="evidence" value="ECO:0007669"/>
    <property type="project" value="TreeGrafter"/>
</dbReference>
<keyword evidence="9" id="KW-0325">Glycoprotein</keyword>
<evidence type="ECO:0000256" key="3">
    <source>
        <dbReference type="ARBA" id="ARBA00011720"/>
    </source>
</evidence>
<evidence type="ECO:0000256" key="5">
    <source>
        <dbReference type="ARBA" id="ARBA00022703"/>
    </source>
</evidence>
<keyword evidence="8" id="KW-0472">Membrane</keyword>
<evidence type="ECO:0000256" key="9">
    <source>
        <dbReference type="ARBA" id="ARBA00023180"/>
    </source>
</evidence>
<feature type="compositionally biased region" description="Basic and acidic residues" evidence="11">
    <location>
        <begin position="62"/>
        <end position="80"/>
    </location>
</feature>
<evidence type="ECO:0000256" key="7">
    <source>
        <dbReference type="ARBA" id="ARBA00022989"/>
    </source>
</evidence>
<accession>A0AAR5QFI6</accession>
<comment type="function">
    <text evidence="10">Critical mediator, in cooperation with CASP4, of endoplasmic reticulum-stress induced apoptosis. Required or the activation of CASP4 following endoplasmic reticulum stress.</text>
</comment>
<evidence type="ECO:0000256" key="10">
    <source>
        <dbReference type="ARBA" id="ARBA00024938"/>
    </source>
</evidence>
<evidence type="ECO:0000313" key="12">
    <source>
        <dbReference type="EnsemblMetazoa" id="XP_019771984.1"/>
    </source>
</evidence>
<dbReference type="Proteomes" id="UP000019118">
    <property type="component" value="Unassembled WGS sequence"/>
</dbReference>